<dbReference type="InterPro" id="IPR003661">
    <property type="entry name" value="HisK_dim/P_dom"/>
</dbReference>
<dbReference type="PANTHER" id="PTHR42878">
    <property type="entry name" value="TWO-COMPONENT HISTIDINE KINASE"/>
    <property type="match status" value="1"/>
</dbReference>
<accession>A0A511T977</accession>
<evidence type="ECO:0000256" key="8">
    <source>
        <dbReference type="ARBA" id="ARBA00022777"/>
    </source>
</evidence>
<evidence type="ECO:0000313" key="16">
    <source>
        <dbReference type="EMBL" id="GEN10709.1"/>
    </source>
</evidence>
<dbReference type="SUPFAM" id="SSF55874">
    <property type="entry name" value="ATPase domain of HSP90 chaperone/DNA topoisomerase II/histidine kinase"/>
    <property type="match status" value="1"/>
</dbReference>
<feature type="domain" description="PAC" evidence="15">
    <location>
        <begin position="542"/>
        <end position="594"/>
    </location>
</feature>
<evidence type="ECO:0000313" key="17">
    <source>
        <dbReference type="EMBL" id="SEU37797.1"/>
    </source>
</evidence>
<dbReference type="AlphaFoldDB" id="A0A511T977"/>
<dbReference type="GO" id="GO:0030295">
    <property type="term" value="F:protein kinase activator activity"/>
    <property type="evidence" value="ECO:0007669"/>
    <property type="project" value="TreeGrafter"/>
</dbReference>
<dbReference type="Gene3D" id="1.10.287.130">
    <property type="match status" value="1"/>
</dbReference>
<dbReference type="InterPro" id="IPR000700">
    <property type="entry name" value="PAS-assoc_C"/>
</dbReference>
<keyword evidence="18" id="KW-1185">Reference proteome</keyword>
<keyword evidence="5" id="KW-0808">Transferase</keyword>
<dbReference type="GO" id="GO:0000155">
    <property type="term" value="F:phosphorelay sensor kinase activity"/>
    <property type="evidence" value="ECO:0007669"/>
    <property type="project" value="InterPro"/>
</dbReference>
<dbReference type="EMBL" id="FOIB01000012">
    <property type="protein sequence ID" value="SEU37797.1"/>
    <property type="molecule type" value="Genomic_DNA"/>
</dbReference>
<evidence type="ECO:0000256" key="2">
    <source>
        <dbReference type="ARBA" id="ARBA00004141"/>
    </source>
</evidence>
<dbReference type="CDD" id="cd00130">
    <property type="entry name" value="PAS"/>
    <property type="match status" value="1"/>
</dbReference>
<dbReference type="CDD" id="cd00082">
    <property type="entry name" value="HisKA"/>
    <property type="match status" value="1"/>
</dbReference>
<dbReference type="GO" id="GO:0007234">
    <property type="term" value="P:osmosensory signaling via phosphorelay pathway"/>
    <property type="evidence" value="ECO:0007669"/>
    <property type="project" value="TreeGrafter"/>
</dbReference>
<evidence type="ECO:0000256" key="3">
    <source>
        <dbReference type="ARBA" id="ARBA00012438"/>
    </source>
</evidence>
<dbReference type="InterPro" id="IPR003018">
    <property type="entry name" value="GAF"/>
</dbReference>
<dbReference type="NCBIfam" id="TIGR00229">
    <property type="entry name" value="sensory_box"/>
    <property type="match status" value="2"/>
</dbReference>
<dbReference type="Gene3D" id="3.30.450.20">
    <property type="entry name" value="PAS domain"/>
    <property type="match status" value="2"/>
</dbReference>
<evidence type="ECO:0000256" key="5">
    <source>
        <dbReference type="ARBA" id="ARBA00022679"/>
    </source>
</evidence>
<dbReference type="InterPro" id="IPR050351">
    <property type="entry name" value="BphY/WalK/GraS-like"/>
</dbReference>
<evidence type="ECO:0000256" key="12">
    <source>
        <dbReference type="ARBA" id="ARBA00023136"/>
    </source>
</evidence>
<feature type="domain" description="PAC" evidence="15">
    <location>
        <begin position="401"/>
        <end position="453"/>
    </location>
</feature>
<dbReference type="SUPFAM" id="SSF55785">
    <property type="entry name" value="PYP-like sensor domain (PAS domain)"/>
    <property type="match status" value="2"/>
</dbReference>
<dbReference type="CDD" id="cd00075">
    <property type="entry name" value="HATPase"/>
    <property type="match status" value="1"/>
</dbReference>
<keyword evidence="10" id="KW-1133">Transmembrane helix</keyword>
<organism evidence="16 19">
    <name type="scientific">Myxococcus fulvus</name>
    <dbReference type="NCBI Taxonomy" id="33"/>
    <lineage>
        <taxon>Bacteria</taxon>
        <taxon>Pseudomonadati</taxon>
        <taxon>Myxococcota</taxon>
        <taxon>Myxococcia</taxon>
        <taxon>Myxococcales</taxon>
        <taxon>Cystobacterineae</taxon>
        <taxon>Myxococcaceae</taxon>
        <taxon>Myxococcus</taxon>
    </lineage>
</organism>
<evidence type="ECO:0000256" key="10">
    <source>
        <dbReference type="ARBA" id="ARBA00022989"/>
    </source>
</evidence>
<dbReference type="InterPro" id="IPR036097">
    <property type="entry name" value="HisK_dim/P_sf"/>
</dbReference>
<keyword evidence="7" id="KW-0547">Nucleotide-binding</keyword>
<dbReference type="InterPro" id="IPR036890">
    <property type="entry name" value="HATPase_C_sf"/>
</dbReference>
<evidence type="ECO:0000256" key="9">
    <source>
        <dbReference type="ARBA" id="ARBA00022840"/>
    </source>
</evidence>
<dbReference type="PROSITE" id="PS50109">
    <property type="entry name" value="HIS_KIN"/>
    <property type="match status" value="1"/>
</dbReference>
<dbReference type="InterPro" id="IPR029016">
    <property type="entry name" value="GAF-like_dom_sf"/>
</dbReference>
<evidence type="ECO:0000256" key="11">
    <source>
        <dbReference type="ARBA" id="ARBA00023012"/>
    </source>
</evidence>
<dbReference type="PROSITE" id="PS50113">
    <property type="entry name" value="PAC"/>
    <property type="match status" value="2"/>
</dbReference>
<dbReference type="PANTHER" id="PTHR42878:SF7">
    <property type="entry name" value="SENSOR HISTIDINE KINASE GLRK"/>
    <property type="match status" value="1"/>
</dbReference>
<keyword evidence="4" id="KW-0597">Phosphoprotein</keyword>
<reference evidence="17 18" key="1">
    <citation type="submission" date="2016-10" db="EMBL/GenBank/DDBJ databases">
        <authorList>
            <person name="Varghese N."/>
            <person name="Submissions S."/>
        </authorList>
    </citation>
    <scope>NUCLEOTIDE SEQUENCE [LARGE SCALE GENOMIC DNA]</scope>
    <source>
        <strain evidence="17 18">DSM 16525</strain>
    </source>
</reference>
<dbReference type="GO" id="GO:0005524">
    <property type="term" value="F:ATP binding"/>
    <property type="evidence" value="ECO:0007669"/>
    <property type="project" value="UniProtKB-KW"/>
</dbReference>
<proteinExistence type="predicted"/>
<dbReference type="EMBL" id="BJXR01000040">
    <property type="protein sequence ID" value="GEN10709.1"/>
    <property type="molecule type" value="Genomic_DNA"/>
</dbReference>
<dbReference type="Pfam" id="PF00512">
    <property type="entry name" value="HisKA"/>
    <property type="match status" value="1"/>
</dbReference>
<evidence type="ECO:0000256" key="6">
    <source>
        <dbReference type="ARBA" id="ARBA00022692"/>
    </source>
</evidence>
<keyword evidence="6" id="KW-0812">Transmembrane</keyword>
<dbReference type="SMART" id="SM00388">
    <property type="entry name" value="HisKA"/>
    <property type="match status" value="1"/>
</dbReference>
<keyword evidence="12" id="KW-0472">Membrane</keyword>
<evidence type="ECO:0000256" key="4">
    <source>
        <dbReference type="ARBA" id="ARBA00022553"/>
    </source>
</evidence>
<comment type="caution">
    <text evidence="16">The sequence shown here is derived from an EMBL/GenBank/DDBJ whole genome shotgun (WGS) entry which is preliminary data.</text>
</comment>
<name>A0A511T977_MYXFU</name>
<comment type="catalytic activity">
    <reaction evidence="1">
        <text>ATP + protein L-histidine = ADP + protein N-phospho-L-histidine.</text>
        <dbReference type="EC" id="2.7.13.3"/>
    </reaction>
</comment>
<dbReference type="PRINTS" id="PR00344">
    <property type="entry name" value="BCTRLSENSOR"/>
</dbReference>
<dbReference type="InterPro" id="IPR035965">
    <property type="entry name" value="PAS-like_dom_sf"/>
</dbReference>
<evidence type="ECO:0000313" key="19">
    <source>
        <dbReference type="Proteomes" id="UP000321514"/>
    </source>
</evidence>
<dbReference type="SUPFAM" id="SSF55781">
    <property type="entry name" value="GAF domain-like"/>
    <property type="match status" value="1"/>
</dbReference>
<dbReference type="GO" id="GO:0016020">
    <property type="term" value="C:membrane"/>
    <property type="evidence" value="ECO:0007669"/>
    <property type="project" value="UniProtKB-SubCell"/>
</dbReference>
<comment type="subcellular location">
    <subcellularLocation>
        <location evidence="2">Membrane</location>
        <topology evidence="2">Multi-pass membrane protein</topology>
    </subcellularLocation>
</comment>
<dbReference type="Proteomes" id="UP000321514">
    <property type="component" value="Unassembled WGS sequence"/>
</dbReference>
<dbReference type="EC" id="2.7.13.3" evidence="3"/>
<reference evidence="16 19" key="2">
    <citation type="submission" date="2019-07" db="EMBL/GenBank/DDBJ databases">
        <title>Whole genome shotgun sequence of Myxococcus fulvus NBRC 100333.</title>
        <authorList>
            <person name="Hosoyama A."/>
            <person name="Uohara A."/>
            <person name="Ohji S."/>
            <person name="Ichikawa N."/>
        </authorList>
    </citation>
    <scope>NUCLEOTIDE SEQUENCE [LARGE SCALE GENOMIC DNA]</scope>
    <source>
        <strain evidence="16 19">NBRC 100333</strain>
    </source>
</reference>
<evidence type="ECO:0000259" key="13">
    <source>
        <dbReference type="PROSITE" id="PS50109"/>
    </source>
</evidence>
<evidence type="ECO:0000256" key="1">
    <source>
        <dbReference type="ARBA" id="ARBA00000085"/>
    </source>
</evidence>
<evidence type="ECO:0000256" key="7">
    <source>
        <dbReference type="ARBA" id="ARBA00022741"/>
    </source>
</evidence>
<dbReference type="SMART" id="SM00065">
    <property type="entry name" value="GAF"/>
    <property type="match status" value="1"/>
</dbReference>
<evidence type="ECO:0000313" key="18">
    <source>
        <dbReference type="Proteomes" id="UP000183760"/>
    </source>
</evidence>
<dbReference type="Pfam" id="PF13426">
    <property type="entry name" value="PAS_9"/>
    <property type="match status" value="1"/>
</dbReference>
<evidence type="ECO:0000259" key="15">
    <source>
        <dbReference type="PROSITE" id="PS50113"/>
    </source>
</evidence>
<dbReference type="SMART" id="SM00091">
    <property type="entry name" value="PAS"/>
    <property type="match status" value="2"/>
</dbReference>
<keyword evidence="11" id="KW-0902">Two-component regulatory system</keyword>
<dbReference type="Pfam" id="PF01590">
    <property type="entry name" value="GAF"/>
    <property type="match status" value="1"/>
</dbReference>
<dbReference type="InterPro" id="IPR001610">
    <property type="entry name" value="PAC"/>
</dbReference>
<dbReference type="Gene3D" id="3.30.565.10">
    <property type="entry name" value="Histidine kinase-like ATPase, C-terminal domain"/>
    <property type="match status" value="1"/>
</dbReference>
<dbReference type="InterPro" id="IPR004358">
    <property type="entry name" value="Sig_transdc_His_kin-like_C"/>
</dbReference>
<dbReference type="SUPFAM" id="SSF47384">
    <property type="entry name" value="Homodimeric domain of signal transducing histidine kinase"/>
    <property type="match status" value="1"/>
</dbReference>
<dbReference type="SMART" id="SM00086">
    <property type="entry name" value="PAC"/>
    <property type="match status" value="2"/>
</dbReference>
<keyword evidence="8" id="KW-0418">Kinase</keyword>
<dbReference type="InterPro" id="IPR005467">
    <property type="entry name" value="His_kinase_dom"/>
</dbReference>
<feature type="domain" description="Histidine kinase" evidence="13">
    <location>
        <begin position="605"/>
        <end position="823"/>
    </location>
</feature>
<sequence length="827" mass="89589">MPGPEPHPDTPLPIPLADFLLKNRDAIMSAWEVEVRSIPAAQALAGPALRDGLPRLLETIALMMREPRPELTQGLGAISDHHALERLGEGFDLRQVVAEYRLLRSCVLSLWSSRGGATARPDEERVFHEAMDEAVAASVSRYTRARERTLQALDRISAAALGSPDVAGFLPRLLQVLRETVVAVDVAVVLLREGDNLLRVESAVGEGVDVGGRVPVGQGFAGTIAATRQPLLVHDASSDVRAHSDVVRTSDVRALYGVPLVLDDALIGVALMGSRATSELSEEDLLLFRAMANRATALLAQAQAHAREREAHEEAEVSLGRLRESEAGLRRWEEVFFRLGVGVVVVAGEHDVLLDVNPAFARMHGATPEELVGKPLETVIAPEARGMLPRHAAAARSKPSHEYESLHLRKDGSRFPAFTHVTAFRDETGKVAQRVATVMDITQRRAVETDRQRLLSTIESERARLAAVLEQLPAGVVIADAASGRLALANRQVSTLTGRPFQPMSNVDAFAGDYGACHLDGRPYAPDAWPLSRSLRTGEVVQGEEAMLRHEDGRSMTVLVSSAPIRDRDGDIIAGVATLTDVTERRRAQEAALQAARFGERLIAIVSHDLRNPLNAIHLSTTQLLHSEALPERERRLVTRIARSSARMTRMISELLDFTRGRLGGGIPVHRTAGDLRAVVRQGVEELEAAWPERTLRVAGGTGRYEGQWDADRLLQVVSNLGGNALQYSQADVPVTLTLTDQGDTVVLEVHNPGEPIAPDALPHLFDPFRRATNNHPVSGNSGGLGLGLYIVEQVVKGHGGHIEVTSTQEAGTVFRVTLPRAPPPPA</sequence>
<dbReference type="InterPro" id="IPR003594">
    <property type="entry name" value="HATPase_dom"/>
</dbReference>
<dbReference type="Pfam" id="PF02518">
    <property type="entry name" value="HATPase_c"/>
    <property type="match status" value="1"/>
</dbReference>
<dbReference type="InterPro" id="IPR013656">
    <property type="entry name" value="PAS_4"/>
</dbReference>
<evidence type="ECO:0000259" key="14">
    <source>
        <dbReference type="PROSITE" id="PS50112"/>
    </source>
</evidence>
<dbReference type="SMART" id="SM00387">
    <property type="entry name" value="HATPase_c"/>
    <property type="match status" value="1"/>
</dbReference>
<gene>
    <name evidence="16" type="ORF">MFU01_57460</name>
    <name evidence="17" type="ORF">SAMN05443572_112242</name>
</gene>
<feature type="domain" description="PAS" evidence="14">
    <location>
        <begin position="344"/>
        <end position="383"/>
    </location>
</feature>
<dbReference type="STRING" id="1334629.MFUL124B02_40405"/>
<dbReference type="Pfam" id="PF08448">
    <property type="entry name" value="PAS_4"/>
    <property type="match status" value="1"/>
</dbReference>
<keyword evidence="9" id="KW-0067">ATP-binding</keyword>
<dbReference type="PROSITE" id="PS50112">
    <property type="entry name" value="PAS"/>
    <property type="match status" value="1"/>
</dbReference>
<dbReference type="Gene3D" id="3.30.450.40">
    <property type="match status" value="1"/>
</dbReference>
<protein>
    <recommendedName>
        <fullName evidence="3">histidine kinase</fullName>
        <ecNumber evidence="3">2.7.13.3</ecNumber>
    </recommendedName>
</protein>
<dbReference type="InterPro" id="IPR000014">
    <property type="entry name" value="PAS"/>
</dbReference>
<dbReference type="GO" id="GO:0000156">
    <property type="term" value="F:phosphorelay response regulator activity"/>
    <property type="evidence" value="ECO:0007669"/>
    <property type="project" value="TreeGrafter"/>
</dbReference>
<dbReference type="Proteomes" id="UP000183760">
    <property type="component" value="Unassembled WGS sequence"/>
</dbReference>